<accession>A0A0A9F3D1</accession>
<reference evidence="1" key="1">
    <citation type="submission" date="2014-09" db="EMBL/GenBank/DDBJ databases">
        <authorList>
            <person name="Magalhaes I.L.F."/>
            <person name="Oliveira U."/>
            <person name="Santos F.R."/>
            <person name="Vidigal T.H.D.A."/>
            <person name="Brescovit A.D."/>
            <person name="Santos A.J."/>
        </authorList>
    </citation>
    <scope>NUCLEOTIDE SEQUENCE</scope>
    <source>
        <tissue evidence="1">Shoot tissue taken approximately 20 cm above the soil surface</tissue>
    </source>
</reference>
<organism evidence="1">
    <name type="scientific">Arundo donax</name>
    <name type="common">Giant reed</name>
    <name type="synonym">Donax arundinaceus</name>
    <dbReference type="NCBI Taxonomy" id="35708"/>
    <lineage>
        <taxon>Eukaryota</taxon>
        <taxon>Viridiplantae</taxon>
        <taxon>Streptophyta</taxon>
        <taxon>Embryophyta</taxon>
        <taxon>Tracheophyta</taxon>
        <taxon>Spermatophyta</taxon>
        <taxon>Magnoliopsida</taxon>
        <taxon>Liliopsida</taxon>
        <taxon>Poales</taxon>
        <taxon>Poaceae</taxon>
        <taxon>PACMAD clade</taxon>
        <taxon>Arundinoideae</taxon>
        <taxon>Arundineae</taxon>
        <taxon>Arundo</taxon>
    </lineage>
</organism>
<reference evidence="1" key="2">
    <citation type="journal article" date="2015" name="Data Brief">
        <title>Shoot transcriptome of the giant reed, Arundo donax.</title>
        <authorList>
            <person name="Barrero R.A."/>
            <person name="Guerrero F.D."/>
            <person name="Moolhuijzen P."/>
            <person name="Goolsby J.A."/>
            <person name="Tidwell J."/>
            <person name="Bellgard S.E."/>
            <person name="Bellgard M.I."/>
        </authorList>
    </citation>
    <scope>NUCLEOTIDE SEQUENCE</scope>
    <source>
        <tissue evidence="1">Shoot tissue taken approximately 20 cm above the soil surface</tissue>
    </source>
</reference>
<evidence type="ECO:0000313" key="1">
    <source>
        <dbReference type="EMBL" id="JAE06857.1"/>
    </source>
</evidence>
<proteinExistence type="predicted"/>
<dbReference type="EMBL" id="GBRH01191039">
    <property type="protein sequence ID" value="JAE06857.1"/>
    <property type="molecule type" value="Transcribed_RNA"/>
</dbReference>
<sequence>MQLISYSVLCL</sequence>
<name>A0A0A9F3D1_ARUDO</name>
<protein>
    <submittedName>
        <fullName evidence="1">Uncharacterized protein</fullName>
    </submittedName>
</protein>